<dbReference type="InterPro" id="IPR036387">
    <property type="entry name" value="Neurhyp_horm_dom_sf"/>
</dbReference>
<dbReference type="STRING" id="225164.V4A5X8"/>
<dbReference type="Gene3D" id="2.60.9.10">
    <property type="entry name" value="Neurohypophysial hormone domain"/>
    <property type="match status" value="1"/>
</dbReference>
<evidence type="ECO:0000256" key="3">
    <source>
        <dbReference type="ARBA" id="ARBA00023157"/>
    </source>
</evidence>
<gene>
    <name evidence="4" type="ORF">LOTGIDRAFT_53893</name>
</gene>
<proteinExistence type="inferred from homology"/>
<dbReference type="PANTHER" id="PTHR11681">
    <property type="entry name" value="NEUROPHYSIN"/>
    <property type="match status" value="1"/>
</dbReference>
<dbReference type="PROSITE" id="PS00264">
    <property type="entry name" value="NEUROHYPOPHYS_HORM"/>
    <property type="match status" value="1"/>
</dbReference>
<evidence type="ECO:0000256" key="1">
    <source>
        <dbReference type="ARBA" id="ARBA00007369"/>
    </source>
</evidence>
<name>V4A5X8_LOTGI</name>
<organism evidence="4 5">
    <name type="scientific">Lottia gigantea</name>
    <name type="common">Giant owl limpet</name>
    <dbReference type="NCBI Taxonomy" id="225164"/>
    <lineage>
        <taxon>Eukaryota</taxon>
        <taxon>Metazoa</taxon>
        <taxon>Spiralia</taxon>
        <taxon>Lophotrochozoa</taxon>
        <taxon>Mollusca</taxon>
        <taxon>Gastropoda</taxon>
        <taxon>Patellogastropoda</taxon>
        <taxon>Lottioidea</taxon>
        <taxon>Lottiidae</taxon>
        <taxon>Lottia</taxon>
    </lineage>
</organism>
<dbReference type="SUPFAM" id="SSF49606">
    <property type="entry name" value="Neurophysin II"/>
    <property type="match status" value="1"/>
</dbReference>
<evidence type="ECO:0000313" key="5">
    <source>
        <dbReference type="Proteomes" id="UP000030746"/>
    </source>
</evidence>
<evidence type="ECO:0000313" key="4">
    <source>
        <dbReference type="EMBL" id="ESO90380.1"/>
    </source>
</evidence>
<accession>V4A5X8</accession>
<keyword evidence="3" id="KW-1015">Disulfide bond</keyword>
<dbReference type="SMART" id="SM00003">
    <property type="entry name" value="NH"/>
    <property type="match status" value="1"/>
</dbReference>
<comment type="similarity">
    <text evidence="1">Belongs to the vasopressin/oxytocin family.</text>
</comment>
<protein>
    <submittedName>
        <fullName evidence="4">Uncharacterized protein</fullName>
    </submittedName>
</protein>
<dbReference type="PANTHER" id="PTHR11681:SF5">
    <property type="entry name" value="ISOTOCIN"/>
    <property type="match status" value="1"/>
</dbReference>
<dbReference type="GO" id="GO:0005615">
    <property type="term" value="C:extracellular space"/>
    <property type="evidence" value="ECO:0007669"/>
    <property type="project" value="TreeGrafter"/>
</dbReference>
<dbReference type="AlphaFoldDB" id="V4A5X8"/>
<evidence type="ECO:0000256" key="2">
    <source>
        <dbReference type="ARBA" id="ARBA00022729"/>
    </source>
</evidence>
<dbReference type="PRINTS" id="PR00831">
    <property type="entry name" value="NEUROPHYSIN"/>
</dbReference>
<sequence length="92" mass="9652">NSCFIRNCPTGGKRAIEASEIGHKCMSCGPGNVGQCVGPNICCGRFGCYIGTKETEICEHENDSTVACRVEGKLCGSRQQGQCVANGICCDS</sequence>
<reference evidence="4 5" key="1">
    <citation type="journal article" date="2013" name="Nature">
        <title>Insights into bilaterian evolution from three spiralian genomes.</title>
        <authorList>
            <person name="Simakov O."/>
            <person name="Marletaz F."/>
            <person name="Cho S.J."/>
            <person name="Edsinger-Gonzales E."/>
            <person name="Havlak P."/>
            <person name="Hellsten U."/>
            <person name="Kuo D.H."/>
            <person name="Larsson T."/>
            <person name="Lv J."/>
            <person name="Arendt D."/>
            <person name="Savage R."/>
            <person name="Osoegawa K."/>
            <person name="de Jong P."/>
            <person name="Grimwood J."/>
            <person name="Chapman J.A."/>
            <person name="Shapiro H."/>
            <person name="Aerts A."/>
            <person name="Otillar R.P."/>
            <person name="Terry A.Y."/>
            <person name="Boore J.L."/>
            <person name="Grigoriev I.V."/>
            <person name="Lindberg D.R."/>
            <person name="Seaver E.C."/>
            <person name="Weisblat D.A."/>
            <person name="Putnam N.H."/>
            <person name="Rokhsar D.S."/>
        </authorList>
    </citation>
    <scope>NUCLEOTIDE SEQUENCE [LARGE SCALE GENOMIC DNA]</scope>
</reference>
<dbReference type="KEGG" id="lgi:LOTGIDRAFT_53893"/>
<feature type="non-terminal residue" evidence="4">
    <location>
        <position position="92"/>
    </location>
</feature>
<dbReference type="CTD" id="20251261"/>
<dbReference type="InterPro" id="IPR000981">
    <property type="entry name" value="Neurhyp_horm"/>
</dbReference>
<dbReference type="Proteomes" id="UP000030746">
    <property type="component" value="Unassembled WGS sequence"/>
</dbReference>
<dbReference type="EMBL" id="KB202444">
    <property type="protein sequence ID" value="ESO90380.1"/>
    <property type="molecule type" value="Genomic_DNA"/>
</dbReference>
<dbReference type="Pfam" id="PF00184">
    <property type="entry name" value="Hormone_5"/>
    <property type="match status" value="1"/>
</dbReference>
<dbReference type="GO" id="GO:0005185">
    <property type="term" value="F:neurohypophyseal hormone activity"/>
    <property type="evidence" value="ECO:0007669"/>
    <property type="project" value="InterPro"/>
</dbReference>
<dbReference type="HOGENOM" id="CLU_125770_1_1_1"/>
<feature type="non-terminal residue" evidence="4">
    <location>
        <position position="1"/>
    </location>
</feature>
<keyword evidence="2" id="KW-0732">Signal</keyword>
<dbReference type="GeneID" id="20251261"/>
<dbReference type="InterPro" id="IPR022423">
    <property type="entry name" value="Neurohypophysial_hormone_CS"/>
</dbReference>
<dbReference type="RefSeq" id="XP_009058906.1">
    <property type="nucleotide sequence ID" value="XM_009060658.1"/>
</dbReference>
<dbReference type="GO" id="GO:0030141">
    <property type="term" value="C:secretory granule"/>
    <property type="evidence" value="ECO:0007669"/>
    <property type="project" value="TreeGrafter"/>
</dbReference>
<keyword evidence="5" id="KW-1185">Reference proteome</keyword>
<dbReference type="OMA" id="ACVINDP"/>
<dbReference type="OrthoDB" id="10056056at2759"/>